<reference evidence="1" key="1">
    <citation type="submission" date="2023-08" db="EMBL/GenBank/DDBJ databases">
        <title>A de novo genome assembly of Solanum verrucosum Schlechtendal, a Mexican diploid species geographically isolated from the other diploid A-genome species in potato relatives.</title>
        <authorList>
            <person name="Hosaka K."/>
        </authorList>
    </citation>
    <scope>NUCLEOTIDE SEQUENCE</scope>
    <source>
        <tissue evidence="1">Young leaves</tissue>
    </source>
</reference>
<protein>
    <submittedName>
        <fullName evidence="1">Uncharacterized protein</fullName>
    </submittedName>
</protein>
<dbReference type="Proteomes" id="UP001234989">
    <property type="component" value="Chromosome 8"/>
</dbReference>
<organism evidence="1 2">
    <name type="scientific">Solanum verrucosum</name>
    <dbReference type="NCBI Taxonomy" id="315347"/>
    <lineage>
        <taxon>Eukaryota</taxon>
        <taxon>Viridiplantae</taxon>
        <taxon>Streptophyta</taxon>
        <taxon>Embryophyta</taxon>
        <taxon>Tracheophyta</taxon>
        <taxon>Spermatophyta</taxon>
        <taxon>Magnoliopsida</taxon>
        <taxon>eudicotyledons</taxon>
        <taxon>Gunneridae</taxon>
        <taxon>Pentapetalae</taxon>
        <taxon>asterids</taxon>
        <taxon>lamiids</taxon>
        <taxon>Solanales</taxon>
        <taxon>Solanaceae</taxon>
        <taxon>Solanoideae</taxon>
        <taxon>Solaneae</taxon>
        <taxon>Solanum</taxon>
    </lineage>
</organism>
<proteinExistence type="predicted"/>
<keyword evidence="2" id="KW-1185">Reference proteome</keyword>
<dbReference type="EMBL" id="CP133619">
    <property type="protein sequence ID" value="WMV41638.1"/>
    <property type="molecule type" value="Genomic_DNA"/>
</dbReference>
<accession>A0AAF0U9C4</accession>
<name>A0AAF0U9C4_SOLVR</name>
<gene>
    <name evidence="1" type="ORF">MTR67_035023</name>
</gene>
<evidence type="ECO:0000313" key="1">
    <source>
        <dbReference type="EMBL" id="WMV41638.1"/>
    </source>
</evidence>
<feature type="non-terminal residue" evidence="1">
    <location>
        <position position="1"/>
    </location>
</feature>
<sequence>RKQILNKKGNKLRKVLFRYASSIHETDLRTVDGSTVRTGILAVSLYGLIVRSVDQSTDRQWAPWFHTWSNFPDLSSIPCLLINGHHLRIVNGPTVRRSPL</sequence>
<dbReference type="AlphaFoldDB" id="A0AAF0U9C4"/>
<evidence type="ECO:0000313" key="2">
    <source>
        <dbReference type="Proteomes" id="UP001234989"/>
    </source>
</evidence>